<dbReference type="SMART" id="SM00295">
    <property type="entry name" value="B41"/>
    <property type="match status" value="1"/>
</dbReference>
<dbReference type="GO" id="GO:0005886">
    <property type="term" value="C:plasma membrane"/>
    <property type="evidence" value="ECO:0007669"/>
    <property type="project" value="UniProtKB-SubCell"/>
</dbReference>
<feature type="domain" description="FERM" evidence="6">
    <location>
        <begin position="978"/>
        <end position="1268"/>
    </location>
</feature>
<dbReference type="Pfam" id="PF20492">
    <property type="entry name" value="ERM_helical"/>
    <property type="match status" value="1"/>
</dbReference>
<dbReference type="Gene3D" id="1.20.80.10">
    <property type="match status" value="1"/>
</dbReference>
<evidence type="ECO:0000256" key="4">
    <source>
        <dbReference type="ARBA" id="ARBA00023136"/>
    </source>
</evidence>
<dbReference type="InterPro" id="IPR046810">
    <property type="entry name" value="ERM_helical"/>
</dbReference>
<evidence type="ECO:0000256" key="1">
    <source>
        <dbReference type="ARBA" id="ARBA00004202"/>
    </source>
</evidence>
<dbReference type="InterPro" id="IPR000299">
    <property type="entry name" value="FERM_domain"/>
</dbReference>
<dbReference type="CDD" id="cd14473">
    <property type="entry name" value="FERM_B-lobe"/>
    <property type="match status" value="1"/>
</dbReference>
<dbReference type="FunFam" id="1.20.80.10:FF:000002">
    <property type="entry name" value="radixin isoform X1"/>
    <property type="match status" value="1"/>
</dbReference>
<dbReference type="SUPFAM" id="SSF54236">
    <property type="entry name" value="Ubiquitin-like"/>
    <property type="match status" value="1"/>
</dbReference>
<evidence type="ECO:0000256" key="5">
    <source>
        <dbReference type="SAM" id="MobiDB-lite"/>
    </source>
</evidence>
<dbReference type="Pfam" id="PF06098">
    <property type="entry name" value="Radial_spoke_3"/>
    <property type="match status" value="1"/>
</dbReference>
<dbReference type="Proteomes" id="UP000289886">
    <property type="component" value="Unassembled WGS sequence"/>
</dbReference>
<feature type="region of interest" description="Disordered" evidence="5">
    <location>
        <begin position="711"/>
        <end position="825"/>
    </location>
</feature>
<keyword evidence="4" id="KW-0472">Membrane</keyword>
<feature type="region of interest" description="Disordered" evidence="5">
    <location>
        <begin position="1283"/>
        <end position="1306"/>
    </location>
</feature>
<sequence length="1506" mass="173110">MRRGSYDDIAASISPQLRSLAQRRRSAPSLAFGKALGKPWTTARENLLCSVSVEQCPFVLGLTSENAELILDDCAQLTEGLQTKERHLFLFSDMLVIAKLKSNTSYRLKHKINLRDLWIASCEEEICAINIDPRNSFVIAWPLTVCIVFFSSSEVKERWLDTLHWKIKEAKGKEAPNVPSTKLLMKVLSSSITSKTLSGGNMDSFIESALDGDAKTYHLSAPCDSEDGTCHLIEGNKKRKKVLSWPFQIRKSSTQSDSSTRSDPDMKTPLFGQPLSMVCDEDEKLPKPIMDILTLLLKKGTSTEGIFRKAGNAKICKEIKEQLNAGTEVDMDTKPIILLAAVFKDFLRHIPHSLLLTELYLPWMESMEKDNIKARYYNLKLVVEKLPKPNILLLQHFLCVLHHISKNSGINKMDAKNLAVCIAPNMLLLDSTLSLEVQKEMTEKITTLTQFLIENCCEIFGDNITSLLDEPHEEELANSSDTLSSHQHDSAYDSTDPDADGDSRNLSTKQQKDTGCSLQEENNDLELTENGHISSTCEKDPPSDIFETFTKRINRRCSEPSILAHNSSVGIKSQKLTRSQGDFSVETEDLSFEDQQLKKQNSDDCFVTRCFRDIKPASLKLSNSLQKELPTAPSSKASSTCSLESTFSNVSDNSVFTSSPLASPSSPKRSFFGRNQSFSARATDDSEKHDKELKKHSLSFSIRNDKKPLFKTKSWGPTSFNRNSLKKDSQKESQFSCDTLQEDSQNETDSAEPQPGARTASVSTEEVFQRVDSKKPGQPPSYEQAIRSRTSPPPPEYSSMTVQDARNKLSTDRKTRPSSVTENCLNSTTNSTFGYKERDDINDSDTIVEKSTAFRHRAMSESISRARYDWEHRMKQQREFLRLEKESAKKIAAQALAQHYLADLLPSVYSSLQNNGYFFTTQLREVCTKVLNPKMMWKQNSLEKTLDKSVFGRTMLDTLILKVVKQRFSGRLKTKEDINVRVTTMDAELEFAIQPNTTGKQLFDQVVKTVGLREVWYFGLQYMDSKGYLTWLKLDKKVSSQDVKKENPLQFKFRAKFFPEDVSDELIQDITQKLFFLQVKESILSDEVYCPPETAVLLGSYAVQAKFGDFSKENHKTGYLTSDRLLPQRVLEQHKLSREQWEERIQVWHEEHRGMLKEDAMLEYLKIAQDLEMYGVNYFEIKNKKGTDLWLGEDALGVNIYEKEDKLTPKIGFPWSEIRNISFNDKKFIIKPIDKKAPDFVFYAPRLRINKRILQLCMGNHELYMRRRKPDTIEVQQMKAQAREEKHQRQMERAQLVNEKKKRETIEKEKEQMEREKRELQLRLQQFEEKTMKAERDLQEQMRRAIQLEDERRKAEQEAARLEAERQAALLAKEELARQAEDQIKSQEQLAAELAEYTAKITLLEESKKRKEEEADQWQHRAREAQEDLVRTREELHMVMTAPPPPPPPVYENMDENEMEDVEETNSTYSAELQYEDIDDHRKEEDRITEAEKNERVQKQLMHYCI</sequence>
<dbReference type="CDD" id="cd06503">
    <property type="entry name" value="ATP-synt_Fo_b"/>
    <property type="match status" value="1"/>
</dbReference>
<evidence type="ECO:0000313" key="8">
    <source>
        <dbReference type="EMBL" id="RXM35053.1"/>
    </source>
</evidence>
<dbReference type="PROSITE" id="PS50057">
    <property type="entry name" value="FERM_3"/>
    <property type="match status" value="1"/>
</dbReference>
<dbReference type="InterPro" id="IPR041789">
    <property type="entry name" value="ERM_FERM_C"/>
</dbReference>
<evidence type="ECO:0000313" key="9">
    <source>
        <dbReference type="Proteomes" id="UP000289886"/>
    </source>
</evidence>
<dbReference type="InterPro" id="IPR047886">
    <property type="entry name" value="ARHGAP20-like_RhoGAP"/>
</dbReference>
<reference evidence="8 9" key="1">
    <citation type="submission" date="2019-01" db="EMBL/GenBank/DDBJ databases">
        <title>Draft Genome and Complete Hox-Cluster Characterization of the Sterlet Sturgeon (Acipenser ruthenus).</title>
        <authorList>
            <person name="Wei Q."/>
        </authorList>
    </citation>
    <scope>NUCLEOTIDE SEQUENCE [LARGE SCALE GENOMIC DNA]</scope>
    <source>
        <strain evidence="8">WHYD16114868_AA</strain>
        <tissue evidence="8">Blood</tissue>
    </source>
</reference>
<dbReference type="CDD" id="cd17187">
    <property type="entry name" value="FERM_F1_ERM"/>
    <property type="match status" value="1"/>
</dbReference>
<name>A0A444UIR1_ACIRT</name>
<dbReference type="FunFam" id="1.20.5.450:FF:000001">
    <property type="entry name" value="radixin isoform X2"/>
    <property type="match status" value="1"/>
</dbReference>
<dbReference type="GO" id="GO:0035023">
    <property type="term" value="P:regulation of Rho protein signal transduction"/>
    <property type="evidence" value="ECO:0007669"/>
    <property type="project" value="InterPro"/>
</dbReference>
<feature type="compositionally biased region" description="Polar residues" evidence="5">
    <location>
        <begin position="504"/>
        <end position="520"/>
    </location>
</feature>
<feature type="domain" description="Rho-GAP" evidence="7">
    <location>
        <begin position="273"/>
        <end position="460"/>
    </location>
</feature>
<dbReference type="InterPro" id="IPR014352">
    <property type="entry name" value="FERM/acyl-CoA-bd_prot_sf"/>
</dbReference>
<dbReference type="GO" id="GO:0007165">
    <property type="term" value="P:signal transduction"/>
    <property type="evidence" value="ECO:0007669"/>
    <property type="project" value="InterPro"/>
</dbReference>
<accession>A0A444UIR1</accession>
<dbReference type="InterPro" id="IPR035963">
    <property type="entry name" value="FERM_2"/>
</dbReference>
<dbReference type="InterPro" id="IPR000198">
    <property type="entry name" value="RhoGAP_dom"/>
</dbReference>
<dbReference type="InterPro" id="IPR011993">
    <property type="entry name" value="PH-like_dom_sf"/>
</dbReference>
<dbReference type="InterPro" id="IPR019748">
    <property type="entry name" value="FERM_central"/>
</dbReference>
<dbReference type="Pfam" id="PF00373">
    <property type="entry name" value="FERM_M"/>
    <property type="match status" value="1"/>
</dbReference>
<dbReference type="InterPro" id="IPR029071">
    <property type="entry name" value="Ubiquitin-like_domsf"/>
</dbReference>
<dbReference type="SUPFAM" id="SSF50729">
    <property type="entry name" value="PH domain-like"/>
    <property type="match status" value="2"/>
</dbReference>
<feature type="compositionally biased region" description="Acidic residues" evidence="5">
    <location>
        <begin position="740"/>
        <end position="750"/>
    </location>
</feature>
<evidence type="ECO:0000259" key="7">
    <source>
        <dbReference type="PROSITE" id="PS50238"/>
    </source>
</evidence>
<dbReference type="Pfam" id="PF22286">
    <property type="entry name" value="RHG20_PH"/>
    <property type="match status" value="1"/>
</dbReference>
<evidence type="ECO:0000256" key="3">
    <source>
        <dbReference type="ARBA" id="ARBA00022475"/>
    </source>
</evidence>
<gene>
    <name evidence="8" type="ORF">EOD39_4365</name>
</gene>
<dbReference type="SMART" id="SM01196">
    <property type="entry name" value="FERM_C"/>
    <property type="match status" value="1"/>
</dbReference>
<dbReference type="InterPro" id="IPR000798">
    <property type="entry name" value="Ez/rad/moesin-like"/>
</dbReference>
<keyword evidence="3" id="KW-1003">Cell membrane</keyword>
<evidence type="ECO:0000256" key="2">
    <source>
        <dbReference type="ARBA" id="ARBA00022468"/>
    </source>
</evidence>
<dbReference type="PROSITE" id="PS00661">
    <property type="entry name" value="FERM_2"/>
    <property type="match status" value="1"/>
</dbReference>
<protein>
    <submittedName>
        <fullName evidence="8">Ezrin</fullName>
    </submittedName>
</protein>
<dbReference type="CDD" id="cd13194">
    <property type="entry name" value="FERM_C_ERM"/>
    <property type="match status" value="1"/>
</dbReference>
<dbReference type="Pfam" id="PF00620">
    <property type="entry name" value="RhoGAP"/>
    <property type="match status" value="1"/>
</dbReference>
<dbReference type="GO" id="GO:0005096">
    <property type="term" value="F:GTPase activator activity"/>
    <property type="evidence" value="ECO:0007669"/>
    <property type="project" value="UniProtKB-KW"/>
</dbReference>
<keyword evidence="2" id="KW-0343">GTPase activation</keyword>
<dbReference type="InterPro" id="IPR011174">
    <property type="entry name" value="ERM"/>
</dbReference>
<dbReference type="InterPro" id="IPR018980">
    <property type="entry name" value="FERM_PH-like_C"/>
</dbReference>
<dbReference type="InterPro" id="IPR008936">
    <property type="entry name" value="Rho_GTPase_activation_prot"/>
</dbReference>
<dbReference type="SMART" id="SM00233">
    <property type="entry name" value="PH"/>
    <property type="match status" value="1"/>
</dbReference>
<comment type="subcellular location">
    <subcellularLocation>
        <location evidence="1">Cell membrane</location>
        <topology evidence="1">Peripheral membrane protein</topology>
    </subcellularLocation>
</comment>
<dbReference type="Gene3D" id="3.10.20.90">
    <property type="entry name" value="Phosphatidylinositol 3-kinase Catalytic Subunit, Chain A, domain 1"/>
    <property type="match status" value="1"/>
</dbReference>
<dbReference type="PRINTS" id="PR00935">
    <property type="entry name" value="BAND41"/>
</dbReference>
<dbReference type="Gene3D" id="1.10.555.10">
    <property type="entry name" value="Rho GTPase activation protein"/>
    <property type="match status" value="1"/>
</dbReference>
<dbReference type="FunFam" id="3.10.20.90:FF:000013">
    <property type="entry name" value="radixin isoform X1"/>
    <property type="match status" value="1"/>
</dbReference>
<dbReference type="InterPro" id="IPR001849">
    <property type="entry name" value="PH_domain"/>
</dbReference>
<dbReference type="Pfam" id="PF09380">
    <property type="entry name" value="FERM_C"/>
    <property type="match status" value="1"/>
</dbReference>
<dbReference type="InterPro" id="IPR047887">
    <property type="entry name" value="ARHGAP20_PH"/>
</dbReference>
<evidence type="ECO:0000259" key="6">
    <source>
        <dbReference type="PROSITE" id="PS50057"/>
    </source>
</evidence>
<dbReference type="PROSITE" id="PS50238">
    <property type="entry name" value="RHOGAP"/>
    <property type="match status" value="1"/>
</dbReference>
<dbReference type="CDD" id="cd04402">
    <property type="entry name" value="RhoGAP_ARHGAP20"/>
    <property type="match status" value="1"/>
</dbReference>
<comment type="caution">
    <text evidence="8">The sequence shown here is derived from an EMBL/GenBank/DDBJ whole genome shotgun (WGS) entry which is preliminary data.</text>
</comment>
<keyword evidence="9" id="KW-1185">Reference proteome</keyword>
<dbReference type="InterPro" id="IPR009290">
    <property type="entry name" value="Radial_spoke_3"/>
</dbReference>
<feature type="region of interest" description="Disordered" evidence="5">
    <location>
        <begin position="1459"/>
        <end position="1484"/>
    </location>
</feature>
<dbReference type="PRINTS" id="PR00661">
    <property type="entry name" value="ERMFAMILY"/>
</dbReference>
<dbReference type="SUPFAM" id="SSF48350">
    <property type="entry name" value="GTPase activation domain, GAP"/>
    <property type="match status" value="1"/>
</dbReference>
<dbReference type="InterPro" id="IPR019749">
    <property type="entry name" value="Band_41_domain"/>
</dbReference>
<dbReference type="CDD" id="cd13319">
    <property type="entry name" value="PH_RARhoGAP"/>
    <property type="match status" value="1"/>
</dbReference>
<dbReference type="InterPro" id="IPR018979">
    <property type="entry name" value="FERM_N"/>
</dbReference>
<dbReference type="SMART" id="SM00324">
    <property type="entry name" value="RhoGAP"/>
    <property type="match status" value="1"/>
</dbReference>
<dbReference type="Gene3D" id="2.30.29.30">
    <property type="entry name" value="Pleckstrin-homology domain (PH domain)/Phosphotyrosine-binding domain (PTB)"/>
    <property type="match status" value="2"/>
</dbReference>
<organism evidence="8 9">
    <name type="scientific">Acipenser ruthenus</name>
    <name type="common">Sterlet sturgeon</name>
    <dbReference type="NCBI Taxonomy" id="7906"/>
    <lineage>
        <taxon>Eukaryota</taxon>
        <taxon>Metazoa</taxon>
        <taxon>Chordata</taxon>
        <taxon>Craniata</taxon>
        <taxon>Vertebrata</taxon>
        <taxon>Euteleostomi</taxon>
        <taxon>Actinopterygii</taxon>
        <taxon>Chondrostei</taxon>
        <taxon>Acipenseriformes</taxon>
        <taxon>Acipenseridae</taxon>
        <taxon>Acipenser</taxon>
    </lineage>
</organism>
<dbReference type="GO" id="GO:0003779">
    <property type="term" value="F:actin binding"/>
    <property type="evidence" value="ECO:0007669"/>
    <property type="project" value="InterPro"/>
</dbReference>
<proteinExistence type="predicted"/>
<dbReference type="Pfam" id="PF09379">
    <property type="entry name" value="FERM_N"/>
    <property type="match status" value="1"/>
</dbReference>
<dbReference type="Gene3D" id="1.20.5.450">
    <property type="match status" value="1"/>
</dbReference>
<feature type="compositionally biased region" description="Basic and acidic residues" evidence="5">
    <location>
        <begin position="805"/>
        <end position="815"/>
    </location>
</feature>
<dbReference type="PROSITE" id="PS00660">
    <property type="entry name" value="FERM_1"/>
    <property type="match status" value="1"/>
</dbReference>
<dbReference type="EMBL" id="SCEB01214491">
    <property type="protein sequence ID" value="RXM35053.1"/>
    <property type="molecule type" value="Genomic_DNA"/>
</dbReference>
<dbReference type="InterPro" id="IPR019747">
    <property type="entry name" value="FERM_CS"/>
</dbReference>
<dbReference type="PANTHER" id="PTHR23281">
    <property type="entry name" value="MERLIN/MOESIN/EZRIN/RADIXIN"/>
    <property type="match status" value="1"/>
</dbReference>
<dbReference type="FunFam" id="2.30.29.30:FF:000003">
    <property type="entry name" value="Radixin isoform 1"/>
    <property type="match status" value="1"/>
</dbReference>
<feature type="region of interest" description="Disordered" evidence="5">
    <location>
        <begin position="473"/>
        <end position="540"/>
    </location>
</feature>
<dbReference type="SUPFAM" id="SSF47031">
    <property type="entry name" value="Second domain of FERM"/>
    <property type="match status" value="1"/>
</dbReference>
<feature type="region of interest" description="Disordered" evidence="5">
    <location>
        <begin position="654"/>
        <end position="675"/>
    </location>
</feature>